<protein>
    <submittedName>
        <fullName evidence="5">Precorrin-6A/cobalt-precorrin-6A reductase</fullName>
        <ecNumber evidence="5">1.3.1.106</ecNumber>
    </submittedName>
</protein>
<comment type="pathway">
    <text evidence="1">Cofactor biosynthesis; adenosylcobalamin biosynthesis.</text>
</comment>
<comment type="caution">
    <text evidence="5">The sequence shown here is derived from an EMBL/GenBank/DDBJ whole genome shotgun (WGS) entry which is preliminary data.</text>
</comment>
<dbReference type="Pfam" id="PF02571">
    <property type="entry name" value="CbiJ"/>
    <property type="match status" value="1"/>
</dbReference>
<dbReference type="PROSITE" id="PS51014">
    <property type="entry name" value="COBK_CBIJ"/>
    <property type="match status" value="1"/>
</dbReference>
<evidence type="ECO:0000313" key="6">
    <source>
        <dbReference type="Proteomes" id="UP001301140"/>
    </source>
</evidence>
<keyword evidence="3 5" id="KW-0560">Oxidoreductase</keyword>
<dbReference type="GO" id="GO:0016994">
    <property type="term" value="F:precorrin-6A reductase activity"/>
    <property type="evidence" value="ECO:0007669"/>
    <property type="project" value="InterPro"/>
</dbReference>
<proteinExistence type="predicted"/>
<reference evidence="5 6" key="1">
    <citation type="submission" date="2023-03" db="EMBL/GenBank/DDBJ databases">
        <title>YIM 152171 draft genome.</title>
        <authorList>
            <person name="Yang Z."/>
        </authorList>
    </citation>
    <scope>NUCLEOTIDE SEQUENCE [LARGE SCALE GENOMIC DNA]</scope>
    <source>
        <strain evidence="5 6">YIM 152171</strain>
    </source>
</reference>
<gene>
    <name evidence="5" type="ORF">PZ740_13450</name>
</gene>
<sequence>MRETAYDSRAGRASVPPRVLVLGGTPEAATVTAGLRARRLAQPVGSLPSPEPAPAPPPGPLLVGDDGGTQRLARYLALHHIAAVVDATHPFAMRLAAGAAAACRLAGVPRFKVERAPWPPLAGAPALEVDSVEEGVRLLPAGTRRVLATVGRRDLVRLARAAPVRFVIRAPDRPSPLPCNVLWLWGQPSCEAAVEAAFLGTLGIDALLIRETGGAAGFGKLLAARLLALPVVMIRRPTPPAGPRGTPAECLAWLGRLLEEQDGHEQALLHGWNMNP</sequence>
<dbReference type="EC" id="1.3.1.106" evidence="5"/>
<feature type="compositionally biased region" description="Pro residues" evidence="4">
    <location>
        <begin position="49"/>
        <end position="60"/>
    </location>
</feature>
<organism evidence="5 6">
    <name type="scientific">Marinimicrococcus flavescens</name>
    <dbReference type="NCBI Taxonomy" id="3031815"/>
    <lineage>
        <taxon>Bacteria</taxon>
        <taxon>Pseudomonadati</taxon>
        <taxon>Pseudomonadota</taxon>
        <taxon>Alphaproteobacteria</taxon>
        <taxon>Geminicoccales</taxon>
        <taxon>Geminicoccaceae</taxon>
        <taxon>Marinimicrococcus</taxon>
    </lineage>
</organism>
<evidence type="ECO:0000256" key="1">
    <source>
        <dbReference type="ARBA" id="ARBA00004953"/>
    </source>
</evidence>
<dbReference type="InterPro" id="IPR003723">
    <property type="entry name" value="Precorrin-6x_reduct"/>
</dbReference>
<dbReference type="PANTHER" id="PTHR36925">
    <property type="entry name" value="COBALT-PRECORRIN-6A REDUCTASE"/>
    <property type="match status" value="1"/>
</dbReference>
<evidence type="ECO:0000256" key="4">
    <source>
        <dbReference type="SAM" id="MobiDB-lite"/>
    </source>
</evidence>
<evidence type="ECO:0000256" key="3">
    <source>
        <dbReference type="ARBA" id="ARBA00023002"/>
    </source>
</evidence>
<dbReference type="EMBL" id="JARGEQ010000126">
    <property type="protein sequence ID" value="MDF1587387.1"/>
    <property type="molecule type" value="Genomic_DNA"/>
</dbReference>
<dbReference type="Proteomes" id="UP001301140">
    <property type="component" value="Unassembled WGS sequence"/>
</dbReference>
<keyword evidence="2" id="KW-0169">Cobalamin biosynthesis</keyword>
<keyword evidence="6" id="KW-1185">Reference proteome</keyword>
<feature type="region of interest" description="Disordered" evidence="4">
    <location>
        <begin position="43"/>
        <end position="66"/>
    </location>
</feature>
<evidence type="ECO:0000313" key="5">
    <source>
        <dbReference type="EMBL" id="MDF1587387.1"/>
    </source>
</evidence>
<dbReference type="AlphaFoldDB" id="A0AAP3XTG8"/>
<accession>A0AAP3XTG8</accession>
<name>A0AAP3XTG8_9PROT</name>
<dbReference type="GO" id="GO:0009236">
    <property type="term" value="P:cobalamin biosynthetic process"/>
    <property type="evidence" value="ECO:0007669"/>
    <property type="project" value="UniProtKB-KW"/>
</dbReference>
<dbReference type="PANTHER" id="PTHR36925:SF1">
    <property type="entry name" value="COBALT-PRECORRIN-6A REDUCTASE"/>
    <property type="match status" value="1"/>
</dbReference>
<evidence type="ECO:0000256" key="2">
    <source>
        <dbReference type="ARBA" id="ARBA00022573"/>
    </source>
</evidence>